<comment type="subcellular location">
    <subcellularLocation>
        <location evidence="1 7">Cell membrane</location>
        <topology evidence="1 7">Multi-pass membrane protein</topology>
    </subcellularLocation>
</comment>
<dbReference type="RefSeq" id="WP_014456800.1">
    <property type="nucleotide sequence ID" value="NC_017098.1"/>
</dbReference>
<evidence type="ECO:0000313" key="9">
    <source>
        <dbReference type="EMBL" id="AFG38818.1"/>
    </source>
</evidence>
<feature type="transmembrane region" description="Helical" evidence="7">
    <location>
        <begin position="137"/>
        <end position="157"/>
    </location>
</feature>
<reference evidence="10" key="1">
    <citation type="journal article" date="2013" name="Stand. Genomic Sci.">
        <title>Complete genome sequence of the halophilic bacterium Spirochaeta africana type strain (Z-7692(T)) from the alkaline Lake Magadi in the East African Rift.</title>
        <authorList>
            <person name="Liolos K."/>
            <person name="Abt B."/>
            <person name="Scheuner C."/>
            <person name="Teshima H."/>
            <person name="Held B."/>
            <person name="Lapidus A."/>
            <person name="Nolan M."/>
            <person name="Lucas S."/>
            <person name="Deshpande S."/>
            <person name="Cheng J.F."/>
            <person name="Tapia R."/>
            <person name="Goodwin L.A."/>
            <person name="Pitluck S."/>
            <person name="Pagani I."/>
            <person name="Ivanova N."/>
            <person name="Mavromatis K."/>
            <person name="Mikhailova N."/>
            <person name="Huntemann M."/>
            <person name="Pati A."/>
            <person name="Chen A."/>
            <person name="Palaniappan K."/>
            <person name="Land M."/>
            <person name="Rohde M."/>
            <person name="Tindall B.J."/>
            <person name="Detter J.C."/>
            <person name="Goker M."/>
            <person name="Bristow J."/>
            <person name="Eisen J.A."/>
            <person name="Markowitz V."/>
            <person name="Hugenholtz P."/>
            <person name="Woyke T."/>
            <person name="Klenk H.P."/>
            <person name="Kyrpides N.C."/>
        </authorList>
    </citation>
    <scope>NUCLEOTIDE SEQUENCE</scope>
    <source>
        <strain evidence="10">ATCC 700263 / DSM 8902 / Z-7692</strain>
    </source>
</reference>
<feature type="transmembrane region" description="Helical" evidence="7">
    <location>
        <begin position="272"/>
        <end position="293"/>
    </location>
</feature>
<keyword evidence="6 7" id="KW-0472">Membrane</keyword>
<dbReference type="SUPFAM" id="SSF161098">
    <property type="entry name" value="MetI-like"/>
    <property type="match status" value="1"/>
</dbReference>
<evidence type="ECO:0000256" key="5">
    <source>
        <dbReference type="ARBA" id="ARBA00022989"/>
    </source>
</evidence>
<dbReference type="AlphaFoldDB" id="H9UMS5"/>
<comment type="similarity">
    <text evidence="7">Belongs to the binding-protein-dependent transport system permease family.</text>
</comment>
<keyword evidence="9" id="KW-0762">Sugar transport</keyword>
<dbReference type="PATRIC" id="fig|889378.3.peg.2766"/>
<proteinExistence type="inferred from homology"/>
<keyword evidence="3" id="KW-1003">Cell membrane</keyword>
<feature type="transmembrane region" description="Helical" evidence="7">
    <location>
        <begin position="299"/>
        <end position="319"/>
    </location>
</feature>
<dbReference type="GO" id="GO:0055085">
    <property type="term" value="P:transmembrane transport"/>
    <property type="evidence" value="ECO:0007669"/>
    <property type="project" value="InterPro"/>
</dbReference>
<organism evidence="9 10">
    <name type="scientific">Spirochaeta africana (strain ATCC 700263 / DSM 8902 / Z-7692)</name>
    <dbReference type="NCBI Taxonomy" id="889378"/>
    <lineage>
        <taxon>Bacteria</taxon>
        <taxon>Pseudomonadati</taxon>
        <taxon>Spirochaetota</taxon>
        <taxon>Spirochaetia</taxon>
        <taxon>Spirochaetales</taxon>
        <taxon>Spirochaetaceae</taxon>
        <taxon>Spirochaeta</taxon>
    </lineage>
</organism>
<dbReference type="EMBL" id="CP003282">
    <property type="protein sequence ID" value="AFG38818.1"/>
    <property type="molecule type" value="Genomic_DNA"/>
</dbReference>
<evidence type="ECO:0000256" key="1">
    <source>
        <dbReference type="ARBA" id="ARBA00004651"/>
    </source>
</evidence>
<feature type="transmembrane region" description="Helical" evidence="7">
    <location>
        <begin position="7"/>
        <end position="29"/>
    </location>
</feature>
<accession>H9UMS5</accession>
<dbReference type="GO" id="GO:0005886">
    <property type="term" value="C:plasma membrane"/>
    <property type="evidence" value="ECO:0007669"/>
    <property type="project" value="UniProtKB-SubCell"/>
</dbReference>
<name>H9UMS5_SPIAZ</name>
<dbReference type="KEGG" id="sfc:Spiaf_2794"/>
<feature type="domain" description="ABC transmembrane type-1" evidence="8">
    <location>
        <begin position="66"/>
        <end position="352"/>
    </location>
</feature>
<dbReference type="PANTHER" id="PTHR30193">
    <property type="entry name" value="ABC TRANSPORTER PERMEASE PROTEIN"/>
    <property type="match status" value="1"/>
</dbReference>
<dbReference type="Pfam" id="PF00528">
    <property type="entry name" value="BPD_transp_1"/>
    <property type="match status" value="1"/>
</dbReference>
<dbReference type="InterPro" id="IPR000515">
    <property type="entry name" value="MetI-like"/>
</dbReference>
<dbReference type="Gene3D" id="1.10.3720.10">
    <property type="entry name" value="MetI-like"/>
    <property type="match status" value="1"/>
</dbReference>
<gene>
    <name evidence="9" type="ordered locus">Spiaf_2794</name>
</gene>
<evidence type="ECO:0000256" key="3">
    <source>
        <dbReference type="ARBA" id="ARBA00022475"/>
    </source>
</evidence>
<evidence type="ECO:0000313" key="10">
    <source>
        <dbReference type="Proteomes" id="UP000007383"/>
    </source>
</evidence>
<evidence type="ECO:0000256" key="6">
    <source>
        <dbReference type="ARBA" id="ARBA00023136"/>
    </source>
</evidence>
<dbReference type="OrthoDB" id="9786413at2"/>
<keyword evidence="5 7" id="KW-1133">Transmembrane helix</keyword>
<feature type="transmembrane region" description="Helical" evidence="7">
    <location>
        <begin position="331"/>
        <end position="356"/>
    </location>
</feature>
<dbReference type="eggNOG" id="COG1175">
    <property type="taxonomic scope" value="Bacteria"/>
</dbReference>
<dbReference type="PANTHER" id="PTHR30193:SF37">
    <property type="entry name" value="INNER MEMBRANE ABC TRANSPORTER PERMEASE PROTEIN YCJO"/>
    <property type="match status" value="1"/>
</dbReference>
<evidence type="ECO:0000256" key="7">
    <source>
        <dbReference type="RuleBase" id="RU363032"/>
    </source>
</evidence>
<dbReference type="InterPro" id="IPR051393">
    <property type="entry name" value="ABC_transporter_permease"/>
</dbReference>
<dbReference type="Proteomes" id="UP000007383">
    <property type="component" value="Chromosome"/>
</dbReference>
<feature type="transmembrane region" description="Helical" evidence="7">
    <location>
        <begin position="103"/>
        <end position="125"/>
    </location>
</feature>
<evidence type="ECO:0000256" key="4">
    <source>
        <dbReference type="ARBA" id="ARBA00022692"/>
    </source>
</evidence>
<feature type="transmembrane region" description="Helical" evidence="7">
    <location>
        <begin position="178"/>
        <end position="202"/>
    </location>
</feature>
<feature type="transmembrane region" description="Helical" evidence="7">
    <location>
        <begin position="222"/>
        <end position="245"/>
    </location>
</feature>
<keyword evidence="4 7" id="KW-0812">Transmembrane</keyword>
<evidence type="ECO:0000256" key="2">
    <source>
        <dbReference type="ARBA" id="ARBA00022448"/>
    </source>
</evidence>
<dbReference type="CDD" id="cd06261">
    <property type="entry name" value="TM_PBP2"/>
    <property type="match status" value="1"/>
</dbReference>
<evidence type="ECO:0000259" key="8">
    <source>
        <dbReference type="PROSITE" id="PS50928"/>
    </source>
</evidence>
<feature type="transmembrane region" description="Helical" evidence="7">
    <location>
        <begin position="70"/>
        <end position="91"/>
    </location>
</feature>
<dbReference type="InterPro" id="IPR035906">
    <property type="entry name" value="MetI-like_sf"/>
</dbReference>
<keyword evidence="2 7" id="KW-0813">Transport</keyword>
<keyword evidence="10" id="KW-1185">Reference proteome</keyword>
<protein>
    <submittedName>
        <fullName evidence="9">Permease component of ABC-type sugar transporter</fullName>
    </submittedName>
</protein>
<dbReference type="PROSITE" id="PS50928">
    <property type="entry name" value="ABC_TM1"/>
    <property type="match status" value="1"/>
</dbReference>
<dbReference type="HOGENOM" id="CLU_016047_0_2_12"/>
<dbReference type="STRING" id="889378.Spiaf_2794"/>
<sequence length="361" mass="40176">MRHKQGAAPYLFLLPFLIILSIFFVYAAGRAVAFSFSDYNLFNDPGFVGLRNYRNLFREANFLRALGNSIVFSLVVTTMQTIGALILASVLNARIRGRSFFRAAFYIPSVASSVVTTLIFLWIFQRRGLLNYLLTQLQRYAPVMLAFLLAAAAVQLLQVMIEKIRGRDCRWLDEPLMLISLLAGAVSTVVLVISGLVQPLAIEAVDIVWLQTRSMVLGFIPRPLFAIMIQNTFTTIPTLMLLFLAGLQDVPRSLYEAAEMDGAGPLQRFRNITIPAIQPVLFLVVTLGLIGTLQMFDQVAIFGDAVPLESVITLAYFVYNRMFPGAQLPEVGLASAAAIFLALFTLLMVLVQRFFIKSEVE</sequence>